<dbReference type="InterPro" id="IPR011989">
    <property type="entry name" value="ARM-like"/>
</dbReference>
<sequence>MWSGLPPKAEELLMATEWDALQHAYGSAGDTPPYLCQLLDEDPEAQAEALGMLEMSVLHQGSLYSSTPPAALFIAAILAHPRTSAEHESFFPWDDRSRPLRAALLDWLGQLADSAAYGENEYGGDEYDGDGDGDGEDDDEGADEGADEDELEAIRACRSIRPELYDAVEPFLDDPHPDTREAALGTVTLLLKAPDLAERVPRAARRLRSVLAADGTRRERSSAALALGAWGQDTTGLLDDPDPAVRTCAALATGCAHVPRATAVLLEALRNPAEADHWFPDPLPQFDGWLRFTLLKAVLDRVDSFEDLAPAAMALIPLASDHTVDRDWGPLLVKAFPTGHSPDLPLSAAQRELLQAVTANDACWGNIANKLRWLRQAGLPEHRDAIRSLL</sequence>
<dbReference type="AlphaFoldDB" id="A0A917XBV9"/>
<dbReference type="InterPro" id="IPR016024">
    <property type="entry name" value="ARM-type_fold"/>
</dbReference>
<dbReference type="Gene3D" id="1.25.10.10">
    <property type="entry name" value="Leucine-rich Repeat Variant"/>
    <property type="match status" value="1"/>
</dbReference>
<comment type="caution">
    <text evidence="2">The sequence shown here is derived from an EMBL/GenBank/DDBJ whole genome shotgun (WGS) entry which is preliminary data.</text>
</comment>
<gene>
    <name evidence="2" type="ORF">GCM10011578_030530</name>
</gene>
<proteinExistence type="predicted"/>
<reference evidence="2" key="1">
    <citation type="journal article" date="2014" name="Int. J. Syst. Evol. Microbiol.">
        <title>Complete genome sequence of Corynebacterium casei LMG S-19264T (=DSM 44701T), isolated from a smear-ripened cheese.</title>
        <authorList>
            <consortium name="US DOE Joint Genome Institute (JGI-PGF)"/>
            <person name="Walter F."/>
            <person name="Albersmeier A."/>
            <person name="Kalinowski J."/>
            <person name="Ruckert C."/>
        </authorList>
    </citation>
    <scope>NUCLEOTIDE SEQUENCE</scope>
    <source>
        <strain evidence="2">CGMCC 4.7110</strain>
    </source>
</reference>
<dbReference type="Proteomes" id="UP000653411">
    <property type="component" value="Unassembled WGS sequence"/>
</dbReference>
<reference evidence="2" key="2">
    <citation type="submission" date="2020-09" db="EMBL/GenBank/DDBJ databases">
        <authorList>
            <person name="Sun Q."/>
            <person name="Zhou Y."/>
        </authorList>
    </citation>
    <scope>NUCLEOTIDE SEQUENCE</scope>
    <source>
        <strain evidence="2">CGMCC 4.7110</strain>
    </source>
</reference>
<accession>A0A917XBV9</accession>
<dbReference type="EMBL" id="BMML01000006">
    <property type="protein sequence ID" value="GGN06423.1"/>
    <property type="molecule type" value="Genomic_DNA"/>
</dbReference>
<feature type="compositionally biased region" description="Acidic residues" evidence="1">
    <location>
        <begin position="122"/>
        <end position="150"/>
    </location>
</feature>
<keyword evidence="3" id="KW-1185">Reference proteome</keyword>
<feature type="region of interest" description="Disordered" evidence="1">
    <location>
        <begin position="118"/>
        <end position="150"/>
    </location>
</feature>
<name>A0A917XBV9_9ACTN</name>
<evidence type="ECO:0000313" key="3">
    <source>
        <dbReference type="Proteomes" id="UP000653411"/>
    </source>
</evidence>
<protein>
    <recommendedName>
        <fullName evidence="4">HEAT repeat domain-containing protein</fullName>
    </recommendedName>
</protein>
<evidence type="ECO:0000256" key="1">
    <source>
        <dbReference type="SAM" id="MobiDB-lite"/>
    </source>
</evidence>
<dbReference type="SUPFAM" id="SSF48371">
    <property type="entry name" value="ARM repeat"/>
    <property type="match status" value="1"/>
</dbReference>
<evidence type="ECO:0000313" key="2">
    <source>
        <dbReference type="EMBL" id="GGN06423.1"/>
    </source>
</evidence>
<evidence type="ECO:0008006" key="4">
    <source>
        <dbReference type="Google" id="ProtNLM"/>
    </source>
</evidence>
<organism evidence="2 3">
    <name type="scientific">Streptomyces fuscichromogenes</name>
    <dbReference type="NCBI Taxonomy" id="1324013"/>
    <lineage>
        <taxon>Bacteria</taxon>
        <taxon>Bacillati</taxon>
        <taxon>Actinomycetota</taxon>
        <taxon>Actinomycetes</taxon>
        <taxon>Kitasatosporales</taxon>
        <taxon>Streptomycetaceae</taxon>
        <taxon>Streptomyces</taxon>
    </lineage>
</organism>